<dbReference type="PANTHER" id="PTHR14336">
    <property type="entry name" value="TANDEM PH DOMAIN CONTAINING PROTEIN"/>
    <property type="match status" value="1"/>
</dbReference>
<dbReference type="EnsemblMetazoa" id="Aqu2.1.32746_001">
    <property type="protein sequence ID" value="Aqu2.1.32746_001"/>
    <property type="gene ID" value="Aqu2.1.32746"/>
</dbReference>
<feature type="compositionally biased region" description="Polar residues" evidence="1">
    <location>
        <begin position="829"/>
        <end position="841"/>
    </location>
</feature>
<reference evidence="3" key="2">
    <citation type="submission" date="2017-05" db="UniProtKB">
        <authorList>
            <consortium name="EnsemblMetazoa"/>
        </authorList>
    </citation>
    <scope>IDENTIFICATION</scope>
</reference>
<feature type="region of interest" description="Disordered" evidence="1">
    <location>
        <begin position="507"/>
        <end position="570"/>
    </location>
</feature>
<feature type="region of interest" description="Disordered" evidence="1">
    <location>
        <begin position="586"/>
        <end position="682"/>
    </location>
</feature>
<feature type="compositionally biased region" description="Polar residues" evidence="1">
    <location>
        <begin position="368"/>
        <end position="377"/>
    </location>
</feature>
<dbReference type="EnsemblMetazoa" id="XM_019996040.1">
    <property type="protein sequence ID" value="XP_019851599.1"/>
    <property type="gene ID" value="LOC100641252"/>
</dbReference>
<feature type="compositionally biased region" description="Basic and acidic residues" evidence="1">
    <location>
        <begin position="464"/>
        <end position="473"/>
    </location>
</feature>
<gene>
    <name evidence="3" type="primary">100641252</name>
</gene>
<feature type="domain" description="PH" evidence="2">
    <location>
        <begin position="214"/>
        <end position="312"/>
    </location>
</feature>
<dbReference type="EnsemblMetazoa" id="XM_011405428.2">
    <property type="protein sequence ID" value="XP_011403730.1"/>
    <property type="gene ID" value="LOC100641252"/>
</dbReference>
<dbReference type="FunFam" id="2.30.29.30:FF:000286">
    <property type="entry name" value="PH-protein kinase domain containing protein"/>
    <property type="match status" value="1"/>
</dbReference>
<dbReference type="Proteomes" id="UP000007879">
    <property type="component" value="Unassembled WGS sequence"/>
</dbReference>
<feature type="compositionally biased region" description="Basic and acidic residues" evidence="1">
    <location>
        <begin position="765"/>
        <end position="775"/>
    </location>
</feature>
<dbReference type="KEGG" id="aqu:100641252"/>
<sequence length="896" mass="98834">MAAVISQPSTVHLRMNLISQCFDTLREKGHFVHEGSSRTNYEAFWEQLNNGFSLTATKPYKPGNSSVEAFYRGTMSRSDFVADVEEHIIKRAQDKLDANLDPLLTISWDVYSSKPDRKILCETVQRLLGRQLWAMFNKLDTEGYGQVHINDITELVMKIFLANGQPQSPVHIAEWFCNQESVDFWSFFSALAEKHYHLLQMHVIQSLYEEVVHEILKQGKMVKKGHKVQTWKERWFVLTSTNLIYYESLENRIQKGFITINLNTKVDTLPAAKGRNYLFQVIDGITQRPYHICAPDPQMQKDWIEAIKVVVAAQSERGRNLVHRLTISRSKLFPESSSRLPAYSSVQATDYNDGVYRTVKPTALPPANHQQQQHNGATSPVSVPSSSTQPDSFSSPTTPPTVPSPTDPPYTVGNKKRGPPIVPYHKVSTGTLETDFSDGSANYSLIEMGNIEGSDQAPPPPVPKSREPPKPSTDRQPPLVHKTSASKIEHVTAGGYDYALVDKILDDIDDDNKNDETPPPPVPKSKGQSSVQPYHRHDNETPPPPVPKQKEPLSPSKSLASGRPVLPRKVSVEHVTAGGYDYAIVDKVLDNEDDDEDTQTPPPPVPKGAKVLPSLPLASNGSPQHNPFVKPRGVHSEGIRQQPSNDFDNRIPVFSPSKSGQPLLPASGAPAPKPRNKIPLGATKSVPIATFIGDSSGSYAQLSFSNTSTDETDKPLDDNTRGNGGLRGHPLQQQQLPQQPPPVKPSIARTKFDYSDVIMSPVASKDVDKALELKAKKPPPSMPARYDPNSKKMNPSTSAGALPLNTSTEPAIVDGVPHPYQNIRYTGEPESQSSHSYQNVHYNPPAGSGEAPPPPVPQRLESNRGDLQLTGPVPPPRSPRRPDFSSNNVFPPLPPR</sequence>
<dbReference type="PANTHER" id="PTHR14336:SF8">
    <property type="entry name" value="PROTEIN OPY1"/>
    <property type="match status" value="1"/>
</dbReference>
<dbReference type="eggNOG" id="ENOG502QUWV">
    <property type="taxonomic scope" value="Eukaryota"/>
</dbReference>
<evidence type="ECO:0000259" key="2">
    <source>
        <dbReference type="PROSITE" id="PS50003"/>
    </source>
</evidence>
<dbReference type="STRING" id="400682.A0A1X7UYG5"/>
<proteinExistence type="predicted"/>
<feature type="region of interest" description="Disordered" evidence="1">
    <location>
        <begin position="358"/>
        <end position="426"/>
    </location>
</feature>
<organism evidence="3">
    <name type="scientific">Amphimedon queenslandica</name>
    <name type="common">Sponge</name>
    <dbReference type="NCBI Taxonomy" id="400682"/>
    <lineage>
        <taxon>Eukaryota</taxon>
        <taxon>Metazoa</taxon>
        <taxon>Porifera</taxon>
        <taxon>Demospongiae</taxon>
        <taxon>Heteroscleromorpha</taxon>
        <taxon>Haplosclerida</taxon>
        <taxon>Niphatidae</taxon>
        <taxon>Amphimedon</taxon>
    </lineage>
</organism>
<accession>A0A1X7UYG5</accession>
<feature type="compositionally biased region" description="Pro residues" evidence="1">
    <location>
        <begin position="397"/>
        <end position="408"/>
    </location>
</feature>
<feature type="region of interest" description="Disordered" evidence="1">
    <location>
        <begin position="763"/>
        <end position="896"/>
    </location>
</feature>
<reference evidence="4" key="1">
    <citation type="journal article" date="2010" name="Nature">
        <title>The Amphimedon queenslandica genome and the evolution of animal complexity.</title>
        <authorList>
            <person name="Srivastava M."/>
            <person name="Simakov O."/>
            <person name="Chapman J."/>
            <person name="Fahey B."/>
            <person name="Gauthier M.E."/>
            <person name="Mitros T."/>
            <person name="Richards G.S."/>
            <person name="Conaco C."/>
            <person name="Dacre M."/>
            <person name="Hellsten U."/>
            <person name="Larroux C."/>
            <person name="Putnam N.H."/>
            <person name="Stanke M."/>
            <person name="Adamska M."/>
            <person name="Darling A."/>
            <person name="Degnan S.M."/>
            <person name="Oakley T.H."/>
            <person name="Plachetzki D.C."/>
            <person name="Zhai Y."/>
            <person name="Adamski M."/>
            <person name="Calcino A."/>
            <person name="Cummins S.F."/>
            <person name="Goodstein D.M."/>
            <person name="Harris C."/>
            <person name="Jackson D.J."/>
            <person name="Leys S.P."/>
            <person name="Shu S."/>
            <person name="Woodcroft B.J."/>
            <person name="Vervoort M."/>
            <person name="Kosik K.S."/>
            <person name="Manning G."/>
            <person name="Degnan B.M."/>
            <person name="Rokhsar D.S."/>
        </authorList>
    </citation>
    <scope>NUCLEOTIDE SEQUENCE [LARGE SCALE GENOMIC DNA]</scope>
</reference>
<dbReference type="InParanoid" id="A0A1X7UYG5"/>
<feature type="region of interest" description="Disordered" evidence="1">
    <location>
        <begin position="450"/>
        <end position="488"/>
    </location>
</feature>
<dbReference type="SMART" id="SM00233">
    <property type="entry name" value="PH"/>
    <property type="match status" value="1"/>
</dbReference>
<dbReference type="InterPro" id="IPR011993">
    <property type="entry name" value="PH-like_dom_sf"/>
</dbReference>
<protein>
    <recommendedName>
        <fullName evidence="2">PH domain-containing protein</fullName>
    </recommendedName>
</protein>
<keyword evidence="4" id="KW-1185">Reference proteome</keyword>
<dbReference type="InterPro" id="IPR001849">
    <property type="entry name" value="PH_domain"/>
</dbReference>
<feature type="region of interest" description="Disordered" evidence="1">
    <location>
        <begin position="697"/>
        <end position="750"/>
    </location>
</feature>
<evidence type="ECO:0000313" key="3">
    <source>
        <dbReference type="EnsemblMetazoa" id="Aqu2.1.32746_001"/>
    </source>
</evidence>
<name>A0A1X7UYG5_AMPQE</name>
<dbReference type="PROSITE" id="PS50003">
    <property type="entry name" value="PH_DOMAIN"/>
    <property type="match status" value="1"/>
</dbReference>
<dbReference type="OrthoDB" id="8434295at2759"/>
<dbReference type="AlphaFoldDB" id="A0A1X7UYG5"/>
<dbReference type="InterPro" id="IPR051707">
    <property type="entry name" value="PI-Interact_SigTrans_Reg"/>
</dbReference>
<dbReference type="Gene3D" id="2.30.29.30">
    <property type="entry name" value="Pleckstrin-homology domain (PH domain)/Phosphotyrosine-binding domain (PTB)"/>
    <property type="match status" value="1"/>
</dbReference>
<dbReference type="SUPFAM" id="SSF50729">
    <property type="entry name" value="PH domain-like"/>
    <property type="match status" value="1"/>
</dbReference>
<feature type="compositionally biased region" description="Polar residues" evidence="1">
    <location>
        <begin position="697"/>
        <end position="709"/>
    </location>
</feature>
<evidence type="ECO:0000313" key="4">
    <source>
        <dbReference type="Proteomes" id="UP000007879"/>
    </source>
</evidence>
<dbReference type="Pfam" id="PF00169">
    <property type="entry name" value="PH"/>
    <property type="match status" value="1"/>
</dbReference>
<evidence type="ECO:0000256" key="1">
    <source>
        <dbReference type="SAM" id="MobiDB-lite"/>
    </source>
</evidence>
<feature type="compositionally biased region" description="Polar residues" evidence="1">
    <location>
        <begin position="791"/>
        <end position="809"/>
    </location>
</feature>
<feature type="compositionally biased region" description="Basic and acidic residues" evidence="1">
    <location>
        <begin position="711"/>
        <end position="720"/>
    </location>
</feature>
<feature type="compositionally biased region" description="Low complexity" evidence="1">
    <location>
        <begin position="378"/>
        <end position="396"/>
    </location>
</feature>